<dbReference type="EMBL" id="OIVN01000557">
    <property type="protein sequence ID" value="SPC82079.1"/>
    <property type="molecule type" value="Genomic_DNA"/>
</dbReference>
<dbReference type="Pfam" id="PF00078">
    <property type="entry name" value="RVT_1"/>
    <property type="match status" value="1"/>
</dbReference>
<feature type="region of interest" description="Disordered" evidence="1">
    <location>
        <begin position="1"/>
        <end position="95"/>
    </location>
</feature>
<proteinExistence type="predicted"/>
<dbReference type="PANTHER" id="PTHR48475">
    <property type="entry name" value="RIBONUCLEASE H"/>
    <property type="match status" value="1"/>
</dbReference>
<dbReference type="Gene3D" id="3.30.420.10">
    <property type="entry name" value="Ribonuclease H-like superfamily/Ribonuclease H"/>
    <property type="match status" value="2"/>
</dbReference>
<dbReference type="InterPro" id="IPR036397">
    <property type="entry name" value="RNaseH_sf"/>
</dbReference>
<name>A0A2N9F5E6_FAGSY</name>
<feature type="compositionally biased region" description="Pro residues" evidence="1">
    <location>
        <begin position="1"/>
        <end position="12"/>
    </location>
</feature>
<dbReference type="GO" id="GO:0004523">
    <property type="term" value="F:RNA-DNA hybrid ribonuclease activity"/>
    <property type="evidence" value="ECO:0007669"/>
    <property type="project" value="InterPro"/>
</dbReference>
<dbReference type="InterPro" id="IPR001584">
    <property type="entry name" value="Integrase_cat-core"/>
</dbReference>
<dbReference type="Gene3D" id="3.30.70.270">
    <property type="match status" value="2"/>
</dbReference>
<dbReference type="Gene3D" id="3.10.20.370">
    <property type="match status" value="1"/>
</dbReference>
<feature type="domain" description="Integrase catalytic" evidence="3">
    <location>
        <begin position="991"/>
        <end position="1156"/>
    </location>
</feature>
<dbReference type="GO" id="GO:0003676">
    <property type="term" value="F:nucleic acid binding"/>
    <property type="evidence" value="ECO:0007669"/>
    <property type="project" value="InterPro"/>
</dbReference>
<organism evidence="4">
    <name type="scientific">Fagus sylvatica</name>
    <name type="common">Beechnut</name>
    <dbReference type="NCBI Taxonomy" id="28930"/>
    <lineage>
        <taxon>Eukaryota</taxon>
        <taxon>Viridiplantae</taxon>
        <taxon>Streptophyta</taxon>
        <taxon>Embryophyta</taxon>
        <taxon>Tracheophyta</taxon>
        <taxon>Spermatophyta</taxon>
        <taxon>Magnoliopsida</taxon>
        <taxon>eudicotyledons</taxon>
        <taxon>Gunneridae</taxon>
        <taxon>Pentapetalae</taxon>
        <taxon>rosids</taxon>
        <taxon>fabids</taxon>
        <taxon>Fagales</taxon>
        <taxon>Fagaceae</taxon>
        <taxon>Fagus</taxon>
    </lineage>
</organism>
<dbReference type="PANTHER" id="PTHR48475:SF1">
    <property type="entry name" value="RNASE H TYPE-1 DOMAIN-CONTAINING PROTEIN"/>
    <property type="match status" value="1"/>
</dbReference>
<gene>
    <name evidence="4" type="ORF">FSB_LOCUS9961</name>
</gene>
<sequence length="1285" mass="144870">MSHSAPVPPKPAEFPSRQAPGPSCPEVSIESSYRPSEHTPPATSIIPSSRYNDLCHHLDDRRTGRHEQTSTEVTPRRARRSLNFSSSAESRADDSERVIAELRQEISDLKKAARSMSPTKERLRRRLQKSDRERSRTSLSAHIEDWAETPSLKWKATSSVDPSVTVRATRERNERSDKECSRLVWEKWYSCVSINLNEEQSGLGVKWQSFAEVMYKGLYEKLGLKEADLDNFSSPVFGFSGESTIPLRKATLPVLAGPINLQTEFIVIHGSSLYNAIMGKDWLHRMKAVPSTLHQKLWFPTEDGIMEVNGNQTPVTVMGEITAEKDPEKIYFDPSEPEFYFLIGTNLSLVDSQELIALLMEFREVFAWSVYEAPGVIPDFACHSLNISSKAKPVSQKRRKLASERAEIVAKEIDRLLEANAIRPVQYPTWLSNTVVVRKKNGKWRVCVDFTDLNKTCLKDSFPLPRIDQLVDSASGHERMSFLDAFQDYHQIPMTLSDQEKTAFITPKGIYCYRVMPFGLKNAGATYQRMVTDMFGHLIGKTVEVYIDDMLIKSVRKANHIEDLREVLGILSNKLHLNASKCIFRISSGKFLGHMVQRLTGMIAALGRFISQSAEKCRPFFRLLGKKRKFLWDEDCSAEFQKIKTYLSSPPYLSIPCSGEPLFLYLAVSEHVVSAVLVRETHEGQKPVFFVSKTMNETESRYLPLEKAVLALIQAAKKLPHYFQASTVTVLTDLPLKVLMHSSDFSGQITRWGVHLGSLGVEYKPQTSIKGQVLADFVAEFQGKGGNSGSTNISSPHTEEGSLGWKLFINGASNMRGAGAGAVLVSPEGLILEQAVRLGFLASNNEAEYEALLIGLKSAIRLGADRLQVFCDSQLVVEQIRREHNSHADILAKLATALETDLYKTVTVEILSTSSTLIDTMDRVCSTSSVASWMDPLIAYLRDDCLPEDPKAASIIKRKAQGYWLSGEGNLYKRRCDKCQRFAPKIHQPARELNPLSSPWPFAQWGLDIVGPLPRVPGNKKFLIVATDYFTKWIEAEPLSHIREVDTKRFLWKSVITRFGIPWAVISDNGTQFEGKLFKGFCSELGIRNFFSSPAYPQANGQAEVSNKVILDGIKKKLEEAKGRWVEELPSVMWIHRTTRRRSTGETPFALAYGVEAVIPLKVDLPTTQTTEFDAEENECNLRKDLNLLEERRDMATIRLASYQHRMKRGYDKNIRPKSFQVGDLVLRKVVANTRNPNDGKFGLNWEGPYKVTSFAGVGAYRLIDMDGKSVPRPWNICNLKKYFF</sequence>
<dbReference type="SUPFAM" id="SSF56672">
    <property type="entry name" value="DNA/RNA polymerases"/>
    <property type="match status" value="1"/>
</dbReference>
<dbReference type="InterPro" id="IPR002156">
    <property type="entry name" value="RNaseH_domain"/>
</dbReference>
<dbReference type="GO" id="GO:0015074">
    <property type="term" value="P:DNA integration"/>
    <property type="evidence" value="ECO:0007669"/>
    <property type="project" value="InterPro"/>
</dbReference>
<evidence type="ECO:0000259" key="3">
    <source>
        <dbReference type="PROSITE" id="PS50994"/>
    </source>
</evidence>
<protein>
    <submittedName>
        <fullName evidence="4">Uncharacterized protein</fullName>
    </submittedName>
</protein>
<dbReference type="InterPro" id="IPR043128">
    <property type="entry name" value="Rev_trsase/Diguanyl_cyclase"/>
</dbReference>
<dbReference type="InterPro" id="IPR041577">
    <property type="entry name" value="RT_RNaseH_2"/>
</dbReference>
<dbReference type="Pfam" id="PF17919">
    <property type="entry name" value="RT_RNaseH_2"/>
    <property type="match status" value="1"/>
</dbReference>
<dbReference type="Pfam" id="PF13456">
    <property type="entry name" value="RVT_3"/>
    <property type="match status" value="1"/>
</dbReference>
<feature type="domain" description="Reverse transcriptase" evidence="2">
    <location>
        <begin position="418"/>
        <end position="596"/>
    </location>
</feature>
<dbReference type="Gene3D" id="3.10.10.10">
    <property type="entry name" value="HIV Type 1 Reverse Transcriptase, subunit A, domain 1"/>
    <property type="match status" value="1"/>
</dbReference>
<dbReference type="PROSITE" id="PS50878">
    <property type="entry name" value="RT_POL"/>
    <property type="match status" value="1"/>
</dbReference>
<evidence type="ECO:0000256" key="1">
    <source>
        <dbReference type="SAM" id="MobiDB-lite"/>
    </source>
</evidence>
<feature type="compositionally biased region" description="Polar residues" evidence="1">
    <location>
        <begin position="41"/>
        <end position="51"/>
    </location>
</feature>
<feature type="compositionally biased region" description="Basic and acidic residues" evidence="1">
    <location>
        <begin position="53"/>
        <end position="69"/>
    </location>
</feature>
<dbReference type="Pfam" id="PF00665">
    <property type="entry name" value="rve"/>
    <property type="match status" value="1"/>
</dbReference>
<feature type="region of interest" description="Disordered" evidence="1">
    <location>
        <begin position="109"/>
        <end position="139"/>
    </location>
</feature>
<dbReference type="CDD" id="cd09279">
    <property type="entry name" value="RNase_HI_like"/>
    <property type="match status" value="1"/>
</dbReference>
<evidence type="ECO:0000259" key="2">
    <source>
        <dbReference type="PROSITE" id="PS50878"/>
    </source>
</evidence>
<dbReference type="SUPFAM" id="SSF53098">
    <property type="entry name" value="Ribonuclease H-like"/>
    <property type="match status" value="2"/>
</dbReference>
<dbReference type="PROSITE" id="PS50994">
    <property type="entry name" value="INTEGRASE"/>
    <property type="match status" value="1"/>
</dbReference>
<dbReference type="InterPro" id="IPR000477">
    <property type="entry name" value="RT_dom"/>
</dbReference>
<evidence type="ECO:0000313" key="4">
    <source>
        <dbReference type="EMBL" id="SPC82079.1"/>
    </source>
</evidence>
<dbReference type="CDD" id="cd01647">
    <property type="entry name" value="RT_LTR"/>
    <property type="match status" value="1"/>
</dbReference>
<dbReference type="InterPro" id="IPR043502">
    <property type="entry name" value="DNA/RNA_pol_sf"/>
</dbReference>
<accession>A0A2N9F5E6</accession>
<reference evidence="4" key="1">
    <citation type="submission" date="2018-02" db="EMBL/GenBank/DDBJ databases">
        <authorList>
            <person name="Cohen D.B."/>
            <person name="Kent A.D."/>
        </authorList>
    </citation>
    <scope>NUCLEOTIDE SEQUENCE</scope>
</reference>
<dbReference type="InterPro" id="IPR012337">
    <property type="entry name" value="RNaseH-like_sf"/>
</dbReference>